<comment type="caution">
    <text evidence="3">The sequence shown here is derived from an EMBL/GenBank/DDBJ whole genome shotgun (WGS) entry which is preliminary data.</text>
</comment>
<gene>
    <name evidence="3" type="ORF">A3A74_05080</name>
</gene>
<accession>A0A1F7I7H7</accession>
<reference evidence="3 4" key="1">
    <citation type="journal article" date="2016" name="Nat. Commun.">
        <title>Thousands of microbial genomes shed light on interconnected biogeochemical processes in an aquifer system.</title>
        <authorList>
            <person name="Anantharaman K."/>
            <person name="Brown C.T."/>
            <person name="Hug L.A."/>
            <person name="Sharon I."/>
            <person name="Castelle C.J."/>
            <person name="Probst A.J."/>
            <person name="Thomas B.C."/>
            <person name="Singh A."/>
            <person name="Wilkins M.J."/>
            <person name="Karaoz U."/>
            <person name="Brodie E.L."/>
            <person name="Williams K.H."/>
            <person name="Hubbard S.S."/>
            <person name="Banfield J.F."/>
        </authorList>
    </citation>
    <scope>NUCLEOTIDE SEQUENCE [LARGE SCALE GENOMIC DNA]</scope>
</reference>
<dbReference type="PANTHER" id="PTHR34477:SF1">
    <property type="entry name" value="UPF0213 PROTEIN YHBQ"/>
    <property type="match status" value="1"/>
</dbReference>
<evidence type="ECO:0000313" key="3">
    <source>
        <dbReference type="EMBL" id="OGK39316.1"/>
    </source>
</evidence>
<dbReference type="Proteomes" id="UP000179270">
    <property type="component" value="Unassembled WGS sequence"/>
</dbReference>
<feature type="domain" description="GIY-YIG" evidence="2">
    <location>
        <begin position="1"/>
        <end position="75"/>
    </location>
</feature>
<evidence type="ECO:0000259" key="2">
    <source>
        <dbReference type="PROSITE" id="PS50164"/>
    </source>
</evidence>
<dbReference type="AlphaFoldDB" id="A0A1F7I7H7"/>
<dbReference type="SUPFAM" id="SSF82771">
    <property type="entry name" value="GIY-YIG endonuclease"/>
    <property type="match status" value="1"/>
</dbReference>
<evidence type="ECO:0000313" key="4">
    <source>
        <dbReference type="Proteomes" id="UP000179270"/>
    </source>
</evidence>
<comment type="similarity">
    <text evidence="1">Belongs to the UPF0213 family.</text>
</comment>
<name>A0A1F7I7H7_9BACT</name>
<dbReference type="Pfam" id="PF01541">
    <property type="entry name" value="GIY-YIG"/>
    <property type="match status" value="1"/>
</dbReference>
<organism evidence="3 4">
    <name type="scientific">Candidatus Roizmanbacteria bacterium RIFCSPLOWO2_01_FULL_35_13</name>
    <dbReference type="NCBI Taxonomy" id="1802055"/>
    <lineage>
        <taxon>Bacteria</taxon>
        <taxon>Candidatus Roizmaniibacteriota</taxon>
    </lineage>
</organism>
<dbReference type="InterPro" id="IPR035901">
    <property type="entry name" value="GIY-YIG_endonuc_sf"/>
</dbReference>
<sequence length="81" mass="9609">MWFVYIVKCRDESFYTGITTDIIRRLSEHNSKKGAKSVRSKIPVSLVYIEQQLDQNKAARREREIKGWNRNKKIRLIMGLP</sequence>
<dbReference type="InterPro" id="IPR050190">
    <property type="entry name" value="UPF0213_domain"/>
</dbReference>
<dbReference type="EMBL" id="MGAF01000052">
    <property type="protein sequence ID" value="OGK39316.1"/>
    <property type="molecule type" value="Genomic_DNA"/>
</dbReference>
<dbReference type="PROSITE" id="PS50164">
    <property type="entry name" value="GIY_YIG"/>
    <property type="match status" value="1"/>
</dbReference>
<dbReference type="CDD" id="cd10456">
    <property type="entry name" value="GIY-YIG_UPF0213"/>
    <property type="match status" value="1"/>
</dbReference>
<dbReference type="InterPro" id="IPR000305">
    <property type="entry name" value="GIY-YIG_endonuc"/>
</dbReference>
<proteinExistence type="inferred from homology"/>
<protein>
    <recommendedName>
        <fullName evidence="2">GIY-YIG domain-containing protein</fullName>
    </recommendedName>
</protein>
<evidence type="ECO:0000256" key="1">
    <source>
        <dbReference type="ARBA" id="ARBA00007435"/>
    </source>
</evidence>
<dbReference type="PANTHER" id="PTHR34477">
    <property type="entry name" value="UPF0213 PROTEIN YHBQ"/>
    <property type="match status" value="1"/>
</dbReference>
<dbReference type="Gene3D" id="3.40.1440.10">
    <property type="entry name" value="GIY-YIG endonuclease"/>
    <property type="match status" value="1"/>
</dbReference>